<dbReference type="Proteomes" id="UP000067626">
    <property type="component" value="Chromosome"/>
</dbReference>
<reference evidence="3 4" key="1">
    <citation type="submission" date="2015-07" db="EMBL/GenBank/DDBJ databases">
        <title>Genome analysis of myxobacterium Chondromyces crocatus Cm c5 reveals a high potential for natural compound synthesis and the genetic basis for the loss of fruiting body formation.</title>
        <authorList>
            <person name="Zaburannyi N."/>
            <person name="Bunk B."/>
            <person name="Maier J."/>
            <person name="Overmann J."/>
            <person name="Mueller R."/>
        </authorList>
    </citation>
    <scope>NUCLEOTIDE SEQUENCE [LARGE SCALE GENOMIC DNA]</scope>
    <source>
        <strain evidence="3 4">Cm c5</strain>
    </source>
</reference>
<dbReference type="EMBL" id="CP012159">
    <property type="protein sequence ID" value="AKT41637.1"/>
    <property type="molecule type" value="Genomic_DNA"/>
</dbReference>
<evidence type="ECO:0000313" key="3">
    <source>
        <dbReference type="EMBL" id="AKT41637.1"/>
    </source>
</evidence>
<sequence length="121" mass="13745">MTTPYQQLGVRAECIVAEHLTANGLRILGRNIRVGRIEIDIVAQDEHVIAIIEVRTRGPGSYVRPLDSIDSRKRARLRRAGTILWERSFSRISEVTRMRFDVAAVHFQPDAATIEYIKAAF</sequence>
<dbReference type="HAMAP" id="MF_00048">
    <property type="entry name" value="UPF0102"/>
    <property type="match status" value="1"/>
</dbReference>
<keyword evidence="4" id="KW-1185">Reference proteome</keyword>
<evidence type="ECO:0000256" key="2">
    <source>
        <dbReference type="HAMAP-Rule" id="MF_00048"/>
    </source>
</evidence>
<dbReference type="AlphaFoldDB" id="A0A0K1ELV3"/>
<comment type="similarity">
    <text evidence="1 2">Belongs to the UPF0102 family.</text>
</comment>
<gene>
    <name evidence="3" type="ORF">CMC5_084890</name>
</gene>
<dbReference type="InterPro" id="IPR011856">
    <property type="entry name" value="tRNA_endonuc-like_dom_sf"/>
</dbReference>
<accession>A0A0K1ELV3</accession>
<dbReference type="RefSeq" id="WP_082362891.1">
    <property type="nucleotide sequence ID" value="NZ_CP012159.1"/>
</dbReference>
<organism evidence="3 4">
    <name type="scientific">Chondromyces crocatus</name>
    <dbReference type="NCBI Taxonomy" id="52"/>
    <lineage>
        <taxon>Bacteria</taxon>
        <taxon>Pseudomonadati</taxon>
        <taxon>Myxococcota</taxon>
        <taxon>Polyangia</taxon>
        <taxon>Polyangiales</taxon>
        <taxon>Polyangiaceae</taxon>
        <taxon>Chondromyces</taxon>
    </lineage>
</organism>
<dbReference type="KEGG" id="ccro:CMC5_084890"/>
<name>A0A0K1ELV3_CHOCO</name>
<evidence type="ECO:0000313" key="4">
    <source>
        <dbReference type="Proteomes" id="UP000067626"/>
    </source>
</evidence>
<evidence type="ECO:0000256" key="1">
    <source>
        <dbReference type="ARBA" id="ARBA00006738"/>
    </source>
</evidence>
<dbReference type="PANTHER" id="PTHR34039:SF1">
    <property type="entry name" value="UPF0102 PROTEIN YRAN"/>
    <property type="match status" value="1"/>
</dbReference>
<dbReference type="GO" id="GO:0003676">
    <property type="term" value="F:nucleic acid binding"/>
    <property type="evidence" value="ECO:0007669"/>
    <property type="project" value="InterPro"/>
</dbReference>
<dbReference type="STRING" id="52.CMC5_084890"/>
<dbReference type="Pfam" id="PF02021">
    <property type="entry name" value="UPF0102"/>
    <property type="match status" value="1"/>
</dbReference>
<dbReference type="OrthoDB" id="9794876at2"/>
<proteinExistence type="inferred from homology"/>
<protein>
    <recommendedName>
        <fullName evidence="2">UPF0102 protein CMC5_084890</fullName>
    </recommendedName>
</protein>
<dbReference type="SUPFAM" id="SSF52980">
    <property type="entry name" value="Restriction endonuclease-like"/>
    <property type="match status" value="1"/>
</dbReference>
<dbReference type="PANTHER" id="PTHR34039">
    <property type="entry name" value="UPF0102 PROTEIN YRAN"/>
    <property type="match status" value="1"/>
</dbReference>
<dbReference type="Gene3D" id="3.40.1350.10">
    <property type="match status" value="1"/>
</dbReference>
<dbReference type="InterPro" id="IPR003509">
    <property type="entry name" value="UPF0102_YraN-like"/>
</dbReference>
<dbReference type="InterPro" id="IPR011335">
    <property type="entry name" value="Restrct_endonuc-II-like"/>
</dbReference>